<reference evidence="18 19" key="1">
    <citation type="submission" date="2017-07" db="EMBL/GenBank/DDBJ databases">
        <title>Virgibacillus sp. LM2416.</title>
        <authorList>
            <person name="Tak E.J."/>
            <person name="Bae J.-W."/>
        </authorList>
    </citation>
    <scope>NUCLEOTIDE SEQUENCE [LARGE SCALE GENOMIC DNA]</scope>
    <source>
        <strain evidence="18 19">LM2416</strain>
    </source>
</reference>
<dbReference type="CDD" id="cd00075">
    <property type="entry name" value="HATPase"/>
    <property type="match status" value="1"/>
</dbReference>
<evidence type="ECO:0000313" key="19">
    <source>
        <dbReference type="Proteomes" id="UP000198312"/>
    </source>
</evidence>
<keyword evidence="10 18" id="KW-0418">Kinase</keyword>
<evidence type="ECO:0000256" key="11">
    <source>
        <dbReference type="ARBA" id="ARBA00022840"/>
    </source>
</evidence>
<dbReference type="EC" id="2.7.13.3" evidence="3"/>
<comment type="catalytic activity">
    <reaction evidence="1">
        <text>ATP + protein L-histidine = ADP + protein N-phospho-L-histidine.</text>
        <dbReference type="EC" id="2.7.13.3"/>
    </reaction>
</comment>
<evidence type="ECO:0000256" key="9">
    <source>
        <dbReference type="ARBA" id="ARBA00022741"/>
    </source>
</evidence>
<dbReference type="PROSITE" id="PS50109">
    <property type="entry name" value="HIS_KIN"/>
    <property type="match status" value="1"/>
</dbReference>
<evidence type="ECO:0000256" key="15">
    <source>
        <dbReference type="SAM" id="Phobius"/>
    </source>
</evidence>
<accession>A0A220TZQ7</accession>
<dbReference type="InterPro" id="IPR041610">
    <property type="entry name" value="ArlS_N"/>
</dbReference>
<dbReference type="FunFam" id="3.30.565.10:FF:000006">
    <property type="entry name" value="Sensor histidine kinase WalK"/>
    <property type="match status" value="1"/>
</dbReference>
<dbReference type="RefSeq" id="WP_089060548.1">
    <property type="nucleotide sequence ID" value="NZ_CP022315.1"/>
</dbReference>
<evidence type="ECO:0000256" key="1">
    <source>
        <dbReference type="ARBA" id="ARBA00000085"/>
    </source>
</evidence>
<dbReference type="SUPFAM" id="SSF55874">
    <property type="entry name" value="ATPase domain of HSP90 chaperone/DNA topoisomerase II/histidine kinase"/>
    <property type="match status" value="1"/>
</dbReference>
<evidence type="ECO:0000313" key="18">
    <source>
        <dbReference type="EMBL" id="ASK61270.1"/>
    </source>
</evidence>
<keyword evidence="9" id="KW-0547">Nucleotide-binding</keyword>
<dbReference type="InterPro" id="IPR036097">
    <property type="entry name" value="HisK_dim/P_sf"/>
</dbReference>
<dbReference type="GO" id="GO:0005524">
    <property type="term" value="F:ATP binding"/>
    <property type="evidence" value="ECO:0007669"/>
    <property type="project" value="UniProtKB-KW"/>
</dbReference>
<dbReference type="FunFam" id="1.10.287.130:FF:000001">
    <property type="entry name" value="Two-component sensor histidine kinase"/>
    <property type="match status" value="1"/>
</dbReference>
<dbReference type="PANTHER" id="PTHR45436">
    <property type="entry name" value="SENSOR HISTIDINE KINASE YKOH"/>
    <property type="match status" value="1"/>
</dbReference>
<keyword evidence="14 15" id="KW-0472">Membrane</keyword>
<dbReference type="InterPro" id="IPR050428">
    <property type="entry name" value="TCS_sensor_his_kinase"/>
</dbReference>
<keyword evidence="19" id="KW-1185">Reference proteome</keyword>
<feature type="domain" description="Histidine kinase" evidence="16">
    <location>
        <begin position="237"/>
        <end position="447"/>
    </location>
</feature>
<evidence type="ECO:0000256" key="4">
    <source>
        <dbReference type="ARBA" id="ARBA00015735"/>
    </source>
</evidence>
<name>A0A220TZQ7_9BACI</name>
<proteinExistence type="predicted"/>
<evidence type="ECO:0000256" key="14">
    <source>
        <dbReference type="ARBA" id="ARBA00023136"/>
    </source>
</evidence>
<dbReference type="Gene3D" id="1.10.287.130">
    <property type="match status" value="1"/>
</dbReference>
<dbReference type="InterPro" id="IPR003661">
    <property type="entry name" value="HisK_dim/P_dom"/>
</dbReference>
<dbReference type="CDD" id="cd06225">
    <property type="entry name" value="HAMP"/>
    <property type="match status" value="1"/>
</dbReference>
<dbReference type="InterPro" id="IPR003594">
    <property type="entry name" value="HATPase_dom"/>
</dbReference>
<evidence type="ECO:0000256" key="3">
    <source>
        <dbReference type="ARBA" id="ARBA00012438"/>
    </source>
</evidence>
<dbReference type="PROSITE" id="PS50885">
    <property type="entry name" value="HAMP"/>
    <property type="match status" value="1"/>
</dbReference>
<dbReference type="OrthoDB" id="9786919at2"/>
<keyword evidence="11" id="KW-0067">ATP-binding</keyword>
<dbReference type="GO" id="GO:0005886">
    <property type="term" value="C:plasma membrane"/>
    <property type="evidence" value="ECO:0007669"/>
    <property type="project" value="UniProtKB-SubCell"/>
</dbReference>
<protein>
    <recommendedName>
        <fullName evidence="4">Signal transduction histidine-protein kinase ArlS</fullName>
        <ecNumber evidence="3">2.7.13.3</ecNumber>
    </recommendedName>
</protein>
<dbReference type="SMART" id="SM00387">
    <property type="entry name" value="HATPase_c"/>
    <property type="match status" value="1"/>
</dbReference>
<dbReference type="AlphaFoldDB" id="A0A220TZQ7"/>
<evidence type="ECO:0000259" key="17">
    <source>
        <dbReference type="PROSITE" id="PS50885"/>
    </source>
</evidence>
<dbReference type="InterPro" id="IPR036890">
    <property type="entry name" value="HATPase_C_sf"/>
</dbReference>
<evidence type="ECO:0000256" key="5">
    <source>
        <dbReference type="ARBA" id="ARBA00022475"/>
    </source>
</evidence>
<feature type="transmembrane region" description="Helical" evidence="15">
    <location>
        <begin position="7"/>
        <end position="30"/>
    </location>
</feature>
<dbReference type="SMART" id="SM00388">
    <property type="entry name" value="HisKA"/>
    <property type="match status" value="1"/>
</dbReference>
<dbReference type="PRINTS" id="PR00344">
    <property type="entry name" value="BCTRLSENSOR"/>
</dbReference>
<feature type="transmembrane region" description="Helical" evidence="15">
    <location>
        <begin position="151"/>
        <end position="178"/>
    </location>
</feature>
<keyword evidence="8 15" id="KW-0812">Transmembrane</keyword>
<keyword evidence="7" id="KW-0808">Transferase</keyword>
<dbReference type="PANTHER" id="PTHR45436:SF5">
    <property type="entry name" value="SENSOR HISTIDINE KINASE TRCS"/>
    <property type="match status" value="1"/>
</dbReference>
<keyword evidence="6" id="KW-0597">Phosphoprotein</keyword>
<evidence type="ECO:0000256" key="13">
    <source>
        <dbReference type="ARBA" id="ARBA00023012"/>
    </source>
</evidence>
<comment type="subcellular location">
    <subcellularLocation>
        <location evidence="2">Cell membrane</location>
        <topology evidence="2">Multi-pass membrane protein</topology>
    </subcellularLocation>
</comment>
<evidence type="ECO:0000256" key="10">
    <source>
        <dbReference type="ARBA" id="ARBA00022777"/>
    </source>
</evidence>
<evidence type="ECO:0000256" key="2">
    <source>
        <dbReference type="ARBA" id="ARBA00004651"/>
    </source>
</evidence>
<dbReference type="InterPro" id="IPR003660">
    <property type="entry name" value="HAMP_dom"/>
</dbReference>
<dbReference type="Pfam" id="PF18719">
    <property type="entry name" value="ArlS_N"/>
    <property type="match status" value="1"/>
</dbReference>
<dbReference type="EMBL" id="CP022315">
    <property type="protein sequence ID" value="ASK61270.1"/>
    <property type="molecule type" value="Genomic_DNA"/>
</dbReference>
<dbReference type="GO" id="GO:0000155">
    <property type="term" value="F:phosphorelay sensor kinase activity"/>
    <property type="evidence" value="ECO:0007669"/>
    <property type="project" value="InterPro"/>
</dbReference>
<dbReference type="KEGG" id="vil:CFK37_03285"/>
<evidence type="ECO:0000259" key="16">
    <source>
        <dbReference type="PROSITE" id="PS50109"/>
    </source>
</evidence>
<dbReference type="SUPFAM" id="SSF47384">
    <property type="entry name" value="Homodimeric domain of signal transducing histidine kinase"/>
    <property type="match status" value="1"/>
</dbReference>
<dbReference type="InterPro" id="IPR004358">
    <property type="entry name" value="Sig_transdc_His_kin-like_C"/>
</dbReference>
<keyword evidence="13" id="KW-0902">Two-component regulatory system</keyword>
<dbReference type="Proteomes" id="UP000198312">
    <property type="component" value="Chromosome"/>
</dbReference>
<dbReference type="Pfam" id="PF00512">
    <property type="entry name" value="HisKA"/>
    <property type="match status" value="1"/>
</dbReference>
<dbReference type="CDD" id="cd00082">
    <property type="entry name" value="HisKA"/>
    <property type="match status" value="1"/>
</dbReference>
<gene>
    <name evidence="18" type="ORF">CFK37_03285</name>
</gene>
<evidence type="ECO:0000256" key="12">
    <source>
        <dbReference type="ARBA" id="ARBA00022989"/>
    </source>
</evidence>
<feature type="domain" description="HAMP" evidence="17">
    <location>
        <begin position="175"/>
        <end position="229"/>
    </location>
</feature>
<organism evidence="18 19">
    <name type="scientific">Virgibacillus phasianinus</name>
    <dbReference type="NCBI Taxonomy" id="2017483"/>
    <lineage>
        <taxon>Bacteria</taxon>
        <taxon>Bacillati</taxon>
        <taxon>Bacillota</taxon>
        <taxon>Bacilli</taxon>
        <taxon>Bacillales</taxon>
        <taxon>Bacillaceae</taxon>
        <taxon>Virgibacillus</taxon>
    </lineage>
</organism>
<dbReference type="Pfam" id="PF02518">
    <property type="entry name" value="HATPase_c"/>
    <property type="match status" value="1"/>
</dbReference>
<sequence length="449" mass="50363">MKLRTKIQLFSSVFMLVLILLVNTSIYYFFYKLSVENELEQLNAQTETITSTLNENPGIAKSKLLRAYLPTNGMIRAIDEQGNLLSTVTKHSAYTSLPIQFSNSEIHEVIRRDNHADAAVIAKPVIWNNGNVVTLQISKHLTGLEHTMQTLLYVVIGASIIMLIPTIIAGRIVSGFILKPIQALIHTMNANKKKDEWRKIPVRHHSKDELYQMEKTFNEMIDHLRTNFDKQEQFVSDASHELKTPIAIVKSYAQLLERRGLERPEVFHESVGAIESEADRMQKLVEQLLLLAKSKSDSTLTDVNLVDLCLDVVAVFNGAYDRSIKTNIERDTIVVRANAEQLKQVFYSLIDNACKYSDDEVTVTISTDNGNVIVGVQDCGQGIPEAEQAAIFDRFYRVDKARNRENGGTGLGLAIAKAIVEVHQGKLTVSSQLNKGSTFIVVLPVVRRN</sequence>
<keyword evidence="5" id="KW-1003">Cell membrane</keyword>
<dbReference type="Gene3D" id="3.30.565.10">
    <property type="entry name" value="Histidine kinase-like ATPase, C-terminal domain"/>
    <property type="match status" value="1"/>
</dbReference>
<dbReference type="SUPFAM" id="SSF158472">
    <property type="entry name" value="HAMP domain-like"/>
    <property type="match status" value="1"/>
</dbReference>
<evidence type="ECO:0000256" key="7">
    <source>
        <dbReference type="ARBA" id="ARBA00022679"/>
    </source>
</evidence>
<evidence type="ECO:0000256" key="6">
    <source>
        <dbReference type="ARBA" id="ARBA00022553"/>
    </source>
</evidence>
<dbReference type="InterPro" id="IPR005467">
    <property type="entry name" value="His_kinase_dom"/>
</dbReference>
<keyword evidence="12 15" id="KW-1133">Transmembrane helix</keyword>
<dbReference type="Gene3D" id="6.10.340.10">
    <property type="match status" value="1"/>
</dbReference>
<evidence type="ECO:0000256" key="8">
    <source>
        <dbReference type="ARBA" id="ARBA00022692"/>
    </source>
</evidence>